<protein>
    <submittedName>
        <fullName evidence="2">Uncharacterized protein</fullName>
    </submittedName>
</protein>
<comment type="caution">
    <text evidence="2">The sequence shown here is derived from an EMBL/GenBank/DDBJ whole genome shotgun (WGS) entry which is preliminary data.</text>
</comment>
<gene>
    <name evidence="2" type="ORF">F3N42_03400</name>
</gene>
<dbReference type="RefSeq" id="WP_150862967.1">
    <property type="nucleotide sequence ID" value="NZ_VYXP01000002.1"/>
</dbReference>
<evidence type="ECO:0000313" key="3">
    <source>
        <dbReference type="Proteomes" id="UP000325372"/>
    </source>
</evidence>
<dbReference type="Proteomes" id="UP000325372">
    <property type="component" value="Unassembled WGS sequence"/>
</dbReference>
<name>A0A5N0TFZ6_9GAMM</name>
<dbReference type="EMBL" id="VYXP01000002">
    <property type="protein sequence ID" value="KAA9133408.1"/>
    <property type="molecule type" value="Genomic_DNA"/>
</dbReference>
<organism evidence="2 3">
    <name type="scientific">Marinihelvus fidelis</name>
    <dbReference type="NCBI Taxonomy" id="2613842"/>
    <lineage>
        <taxon>Bacteria</taxon>
        <taxon>Pseudomonadati</taxon>
        <taxon>Pseudomonadota</taxon>
        <taxon>Gammaproteobacteria</taxon>
        <taxon>Chromatiales</taxon>
        <taxon>Wenzhouxiangellaceae</taxon>
        <taxon>Marinihelvus</taxon>
    </lineage>
</organism>
<evidence type="ECO:0000313" key="2">
    <source>
        <dbReference type="EMBL" id="KAA9133408.1"/>
    </source>
</evidence>
<dbReference type="PROSITE" id="PS51257">
    <property type="entry name" value="PROKAR_LIPOPROTEIN"/>
    <property type="match status" value="1"/>
</dbReference>
<feature type="signal peptide" evidence="1">
    <location>
        <begin position="1"/>
        <end position="19"/>
    </location>
</feature>
<accession>A0A5N0TFZ6</accession>
<proteinExistence type="predicted"/>
<evidence type="ECO:0000256" key="1">
    <source>
        <dbReference type="SAM" id="SignalP"/>
    </source>
</evidence>
<dbReference type="AlphaFoldDB" id="A0A5N0TFZ6"/>
<feature type="chain" id="PRO_5024395234" evidence="1">
    <location>
        <begin position="20"/>
        <end position="576"/>
    </location>
</feature>
<keyword evidence="3" id="KW-1185">Reference proteome</keyword>
<reference evidence="2 3" key="1">
    <citation type="submission" date="2019-09" db="EMBL/GenBank/DDBJ databases">
        <title>Wenzhouxiangella sp. Genome sequencing and assembly.</title>
        <authorList>
            <person name="Zhang R."/>
        </authorList>
    </citation>
    <scope>NUCLEOTIDE SEQUENCE [LARGE SCALE GENOMIC DNA]</scope>
    <source>
        <strain evidence="2 3">W260</strain>
    </source>
</reference>
<keyword evidence="1" id="KW-0732">Signal</keyword>
<sequence length="576" mass="61780">MTRTRLFSLAAATALAVSACSKDSAPAGSDADNPLLAYAPADTEYVVANLAPPPEEVLNAWLARAEPLLDEIQQMLTQARADLSSGQVDSDDEELVNLALAVIDELDGKINREGLESIGLSMRSYQAIYADELLPVFRVALSDPDALRATIGRVEEKAGMVIPEYVVDDRAYWHIANEEWPVSIALAIVEDHLAASVLPANTAGESTPQLRRLLGLDMPATSFADGDALASLNAENGYTAYGSGYLDTARVVETIYTTGTAPNNLLGYAMGTPVESTDPACRADADRISTAMPRMITGVTELTADSSSNESRIELAPDIAAGLAALVADVPPAADDDSLFASLSLNVNVGRLRAWALERLEAYRANPFGCPALQDLNLSVDQLYTQLNQPVMPFIGNLKGLRLQLADLGDLSGLSTGDFDLANLAGLASLEVESPQMLVGMAKMMIPGFDQLDLEPGGDPVELPQELMTVVTPEFAAHAVMSRDAIGLSFGKDQSGQLVDFLEEDNDPDGVVFSAEYDTASLMELQNSSLEAYAAETGNDTSAELMRAYEAMMGRTRVEVIYDDRGIRFRQHQTFR</sequence>